<dbReference type="EMBL" id="LAZR01000001">
    <property type="protein sequence ID" value="KKO12606.1"/>
    <property type="molecule type" value="Genomic_DNA"/>
</dbReference>
<sequence>MSEKLLEGYKRFKEGYYAQNREKIRELAQDQRPSYVLITCCDARLEPSRIFDTEPGDLFVIRNVANLVPPYEVEGSYHGTSAALQYAITVLEAPEIIVLGHSRCGGIRSLVLDPDKMEKDSFISRWMSIVAPVAKLADPDKLNDPKTFSQCEQAAIGFSLRNLLTYPWIASRVAAGTLQINGWHYNIYSGALKKVHDQDTISTIVEASDDASAD</sequence>
<comment type="caution">
    <text evidence="8">The sequence shown here is derived from an EMBL/GenBank/DDBJ whole genome shotgun (WGS) entry which is preliminary data.</text>
</comment>
<evidence type="ECO:0000256" key="3">
    <source>
        <dbReference type="ARBA" id="ARBA00012925"/>
    </source>
</evidence>
<keyword evidence="5" id="KW-0862">Zinc</keyword>
<dbReference type="SMART" id="SM00947">
    <property type="entry name" value="Pro_CA"/>
    <property type="match status" value="1"/>
</dbReference>
<dbReference type="PROSITE" id="PS00705">
    <property type="entry name" value="PROK_CO2_ANHYDRASE_2"/>
    <property type="match status" value="1"/>
</dbReference>
<evidence type="ECO:0000256" key="4">
    <source>
        <dbReference type="ARBA" id="ARBA00022723"/>
    </source>
</evidence>
<dbReference type="AlphaFoldDB" id="A0A0F9W5P5"/>
<name>A0A0F9W5P5_9ZZZZ</name>
<dbReference type="Pfam" id="PF00484">
    <property type="entry name" value="Pro_CA"/>
    <property type="match status" value="1"/>
</dbReference>
<evidence type="ECO:0000256" key="1">
    <source>
        <dbReference type="ARBA" id="ARBA00001947"/>
    </source>
</evidence>
<dbReference type="GO" id="GO:0004089">
    <property type="term" value="F:carbonate dehydratase activity"/>
    <property type="evidence" value="ECO:0007669"/>
    <property type="project" value="UniProtKB-EC"/>
</dbReference>
<evidence type="ECO:0000313" key="8">
    <source>
        <dbReference type="EMBL" id="KKO12606.1"/>
    </source>
</evidence>
<comment type="similarity">
    <text evidence="2">Belongs to the beta-class carbonic anhydrase family.</text>
</comment>
<dbReference type="PANTHER" id="PTHR11002">
    <property type="entry name" value="CARBONIC ANHYDRASE"/>
    <property type="match status" value="1"/>
</dbReference>
<dbReference type="InterPro" id="IPR001765">
    <property type="entry name" value="Carbonic_anhydrase"/>
</dbReference>
<proteinExistence type="inferred from homology"/>
<dbReference type="Gene3D" id="3.40.1050.10">
    <property type="entry name" value="Carbonic anhydrase"/>
    <property type="match status" value="1"/>
</dbReference>
<dbReference type="GO" id="GO:0015976">
    <property type="term" value="P:carbon utilization"/>
    <property type="evidence" value="ECO:0007669"/>
    <property type="project" value="InterPro"/>
</dbReference>
<dbReference type="GO" id="GO:0008270">
    <property type="term" value="F:zinc ion binding"/>
    <property type="evidence" value="ECO:0007669"/>
    <property type="project" value="InterPro"/>
</dbReference>
<keyword evidence="6" id="KW-0456">Lyase</keyword>
<evidence type="ECO:0000256" key="7">
    <source>
        <dbReference type="ARBA" id="ARBA00048348"/>
    </source>
</evidence>
<evidence type="ECO:0000256" key="2">
    <source>
        <dbReference type="ARBA" id="ARBA00006217"/>
    </source>
</evidence>
<comment type="catalytic activity">
    <reaction evidence="7">
        <text>hydrogencarbonate + H(+) = CO2 + H2O</text>
        <dbReference type="Rhea" id="RHEA:10748"/>
        <dbReference type="ChEBI" id="CHEBI:15377"/>
        <dbReference type="ChEBI" id="CHEBI:15378"/>
        <dbReference type="ChEBI" id="CHEBI:16526"/>
        <dbReference type="ChEBI" id="CHEBI:17544"/>
        <dbReference type="EC" id="4.2.1.1"/>
    </reaction>
</comment>
<dbReference type="EC" id="4.2.1.1" evidence="3"/>
<comment type="cofactor">
    <cofactor evidence="1">
        <name>Zn(2+)</name>
        <dbReference type="ChEBI" id="CHEBI:29105"/>
    </cofactor>
</comment>
<dbReference type="InterPro" id="IPR045066">
    <property type="entry name" value="Beta_CA_cladeB"/>
</dbReference>
<evidence type="ECO:0000256" key="5">
    <source>
        <dbReference type="ARBA" id="ARBA00022833"/>
    </source>
</evidence>
<dbReference type="CDD" id="cd00884">
    <property type="entry name" value="beta_CA_cladeB"/>
    <property type="match status" value="1"/>
</dbReference>
<dbReference type="InterPro" id="IPR036874">
    <property type="entry name" value="Carbonic_anhydrase_sf"/>
</dbReference>
<reference evidence="8" key="1">
    <citation type="journal article" date="2015" name="Nature">
        <title>Complex archaea that bridge the gap between prokaryotes and eukaryotes.</title>
        <authorList>
            <person name="Spang A."/>
            <person name="Saw J.H."/>
            <person name="Jorgensen S.L."/>
            <person name="Zaremba-Niedzwiedzka K."/>
            <person name="Martijn J."/>
            <person name="Lind A.E."/>
            <person name="van Eijk R."/>
            <person name="Schleper C."/>
            <person name="Guy L."/>
            <person name="Ettema T.J."/>
        </authorList>
    </citation>
    <scope>NUCLEOTIDE SEQUENCE</scope>
</reference>
<dbReference type="SUPFAM" id="SSF53056">
    <property type="entry name" value="beta-carbonic anhydrase, cab"/>
    <property type="match status" value="1"/>
</dbReference>
<protein>
    <recommendedName>
        <fullName evidence="3">carbonic anhydrase</fullName>
        <ecNumber evidence="3">4.2.1.1</ecNumber>
    </recommendedName>
</protein>
<evidence type="ECO:0000256" key="6">
    <source>
        <dbReference type="ARBA" id="ARBA00023239"/>
    </source>
</evidence>
<gene>
    <name evidence="8" type="ORF">LCGC14_0006210</name>
</gene>
<organism evidence="8">
    <name type="scientific">marine sediment metagenome</name>
    <dbReference type="NCBI Taxonomy" id="412755"/>
    <lineage>
        <taxon>unclassified sequences</taxon>
        <taxon>metagenomes</taxon>
        <taxon>ecological metagenomes</taxon>
    </lineage>
</organism>
<keyword evidence="4" id="KW-0479">Metal-binding</keyword>
<dbReference type="InterPro" id="IPR015892">
    <property type="entry name" value="Carbonic_anhydrase_CS"/>
</dbReference>
<dbReference type="PANTHER" id="PTHR11002:SF76">
    <property type="entry name" value="CARBONIC ANHYDRASE"/>
    <property type="match status" value="1"/>
</dbReference>
<accession>A0A0F9W5P5</accession>
<dbReference type="FunFam" id="3.40.1050.10:FF:000003">
    <property type="entry name" value="Carbonic anhydrase"/>
    <property type="match status" value="1"/>
</dbReference>